<feature type="compositionally biased region" description="Low complexity" evidence="11">
    <location>
        <begin position="753"/>
        <end position="763"/>
    </location>
</feature>
<dbReference type="InterPro" id="IPR001650">
    <property type="entry name" value="Helicase_C-like"/>
</dbReference>
<dbReference type="SMART" id="SM00487">
    <property type="entry name" value="DEXDc"/>
    <property type="match status" value="1"/>
</dbReference>
<evidence type="ECO:0000256" key="3">
    <source>
        <dbReference type="ARBA" id="ARBA00022741"/>
    </source>
</evidence>
<comment type="catalytic activity">
    <reaction evidence="8">
        <text>ATP + H2O = ADP + phosphate + H(+)</text>
        <dbReference type="Rhea" id="RHEA:13065"/>
        <dbReference type="ChEBI" id="CHEBI:15377"/>
        <dbReference type="ChEBI" id="CHEBI:15378"/>
        <dbReference type="ChEBI" id="CHEBI:30616"/>
        <dbReference type="ChEBI" id="CHEBI:43474"/>
        <dbReference type="ChEBI" id="CHEBI:456216"/>
        <dbReference type="EC" id="3.6.4.13"/>
    </reaction>
</comment>
<evidence type="ECO:0000256" key="7">
    <source>
        <dbReference type="ARBA" id="ARBA00022884"/>
    </source>
</evidence>
<dbReference type="Pfam" id="PF08147">
    <property type="entry name" value="DBP10CT"/>
    <property type="match status" value="1"/>
</dbReference>
<feature type="compositionally biased region" description="Basic and acidic residues" evidence="11">
    <location>
        <begin position="713"/>
        <end position="735"/>
    </location>
</feature>
<gene>
    <name evidence="15" type="ORF">DUNSADRAFT_4148</name>
</gene>
<feature type="domain" description="DEAD-box RNA helicase Q" evidence="14">
    <location>
        <begin position="70"/>
        <end position="98"/>
    </location>
</feature>
<dbReference type="PROSITE" id="PS51195">
    <property type="entry name" value="Q_MOTIF"/>
    <property type="match status" value="1"/>
</dbReference>
<accession>A0ABQ7GSI4</accession>
<feature type="compositionally biased region" description="Gly residues" evidence="11">
    <location>
        <begin position="764"/>
        <end position="774"/>
    </location>
</feature>
<dbReference type="EC" id="3.6.4.13" evidence="2"/>
<feature type="domain" description="Helicase ATP-binding" evidence="12">
    <location>
        <begin position="101"/>
        <end position="260"/>
    </location>
</feature>
<dbReference type="Gene3D" id="3.40.50.300">
    <property type="entry name" value="P-loop containing nucleotide triphosphate hydrolases"/>
    <property type="match status" value="3"/>
</dbReference>
<evidence type="ECO:0000256" key="9">
    <source>
        <dbReference type="PROSITE-ProRule" id="PRU00552"/>
    </source>
</evidence>
<feature type="domain" description="Helicase C-terminal" evidence="13">
    <location>
        <begin position="284"/>
        <end position="442"/>
    </location>
</feature>
<dbReference type="PROSITE" id="PS00039">
    <property type="entry name" value="DEAD_ATP_HELICASE"/>
    <property type="match status" value="1"/>
</dbReference>
<keyword evidence="5 10" id="KW-0347">Helicase</keyword>
<dbReference type="SMART" id="SM00490">
    <property type="entry name" value="HELICc"/>
    <property type="match status" value="1"/>
</dbReference>
<evidence type="ECO:0000259" key="13">
    <source>
        <dbReference type="PROSITE" id="PS51194"/>
    </source>
</evidence>
<dbReference type="InterPro" id="IPR014001">
    <property type="entry name" value="Helicase_ATP-bd"/>
</dbReference>
<evidence type="ECO:0000256" key="5">
    <source>
        <dbReference type="ARBA" id="ARBA00022806"/>
    </source>
</evidence>
<feature type="short sequence motif" description="Q motif" evidence="9">
    <location>
        <begin position="70"/>
        <end position="98"/>
    </location>
</feature>
<evidence type="ECO:0000313" key="15">
    <source>
        <dbReference type="EMBL" id="KAF5837577.1"/>
    </source>
</evidence>
<reference evidence="15" key="1">
    <citation type="submission" date="2017-08" db="EMBL/GenBank/DDBJ databases">
        <authorList>
            <person name="Polle J.E."/>
            <person name="Barry K."/>
            <person name="Cushman J."/>
            <person name="Schmutz J."/>
            <person name="Tran D."/>
            <person name="Hathwaick L.T."/>
            <person name="Yim W.C."/>
            <person name="Jenkins J."/>
            <person name="Mckie-Krisberg Z.M."/>
            <person name="Prochnik S."/>
            <person name="Lindquist E."/>
            <person name="Dockter R.B."/>
            <person name="Adam C."/>
            <person name="Molina H."/>
            <person name="Bunkerborg J."/>
            <person name="Jin E."/>
            <person name="Buchheim M."/>
            <person name="Magnuson J."/>
        </authorList>
    </citation>
    <scope>NUCLEOTIDE SEQUENCE</scope>
    <source>
        <strain evidence="15">CCAP 19/18</strain>
    </source>
</reference>
<keyword evidence="4 10" id="KW-0378">Hydrolase</keyword>
<organism evidence="15 16">
    <name type="scientific">Dunaliella salina</name>
    <name type="common">Green alga</name>
    <name type="synonym">Protococcus salinus</name>
    <dbReference type="NCBI Taxonomy" id="3046"/>
    <lineage>
        <taxon>Eukaryota</taxon>
        <taxon>Viridiplantae</taxon>
        <taxon>Chlorophyta</taxon>
        <taxon>core chlorophytes</taxon>
        <taxon>Chlorophyceae</taxon>
        <taxon>CS clade</taxon>
        <taxon>Chlamydomonadales</taxon>
        <taxon>Dunaliellaceae</taxon>
        <taxon>Dunaliella</taxon>
    </lineage>
</organism>
<feature type="region of interest" description="Disordered" evidence="11">
    <location>
        <begin position="662"/>
        <end position="774"/>
    </location>
</feature>
<sequence>MAKPKRCSGEVEEAESDSDAEHEEENEEEKLRGAQDGFVEFEEEEQEEEKALSGRRLKRKKEMQKKMKTGTFDSMGFSVPVLKAIKRNGYRLPTPIQRKAMPHILQGVDVIGMARTGSGKTAAFVIPLIESFPCPACWAAVWILMIVQIRRQASPSSTVLVGGDAMEAQFAELALNPDIIVATPGRLLHHLEEVTGLSLRAVEYAVLDEADRLFEMGFMEQIREILSKMGEGRQTLLFSATLPRSLADFASAGLNAPVLVRLDAERRISPDLRLAFLTARADEKMAALLYLVREVIPSNQLTLVFAATRHHVDYIAALMAREGIPAAYAYGTMDQTARKIHVAKFRAQKVHLLITTDVAARGIDIPLIDNIVNLDFPPKPELFVHRVGRAARQAALVPLLPLHCRVAAPTEPSLLACVQAVLGPIAGPSMCHHITIAAPFVAQCVTIIAPTLLACVQAVAVLGPIIEHVREVDKAASELSGMGRTLSNAYNLYLRTRSAASSESVKVLNEGRRAGGGQVGKGLRGLQGRSLQAKLMTARQVRASSWACSEAMIAKESETTDKSLYIGHTRDPNKPKDETFQMDEAAAELASAVLDMGAEDAEGMNQQRRQYHWDKRKRKYVQVSGDDARAKGSSKKIRTESGKTIDKDKAGKGIYARWVKSQHQRVAPVGTQEAEDAGPGGNASQQSQLSRRFDKGQQHKSWKAKGAAPVKGGELKTKVQVSKDRQKKERRKQWLQERQAQKAGKAKEKGQKPKSGGKAKAAAKGGGGKKPGKK</sequence>
<evidence type="ECO:0000313" key="16">
    <source>
        <dbReference type="Proteomes" id="UP000815325"/>
    </source>
</evidence>
<dbReference type="InterPro" id="IPR014014">
    <property type="entry name" value="RNA_helicase_DEAD_Q_motif"/>
</dbReference>
<dbReference type="PANTHER" id="PTHR47959">
    <property type="entry name" value="ATP-DEPENDENT RNA HELICASE RHLE-RELATED"/>
    <property type="match status" value="1"/>
</dbReference>
<evidence type="ECO:0000256" key="11">
    <source>
        <dbReference type="SAM" id="MobiDB-lite"/>
    </source>
</evidence>
<dbReference type="SUPFAM" id="SSF52540">
    <property type="entry name" value="P-loop containing nucleoside triphosphate hydrolases"/>
    <property type="match status" value="2"/>
</dbReference>
<comment type="caution">
    <text evidence="15">The sequence shown here is derived from an EMBL/GenBank/DDBJ whole genome shotgun (WGS) entry which is preliminary data.</text>
</comment>
<evidence type="ECO:0000259" key="12">
    <source>
        <dbReference type="PROSITE" id="PS51192"/>
    </source>
</evidence>
<name>A0ABQ7GSI4_DUNSA</name>
<evidence type="ECO:0000259" key="14">
    <source>
        <dbReference type="PROSITE" id="PS51195"/>
    </source>
</evidence>
<dbReference type="InterPro" id="IPR012541">
    <property type="entry name" value="DBP10_C"/>
</dbReference>
<dbReference type="InterPro" id="IPR000629">
    <property type="entry name" value="RNA-helicase_DEAD-box_CS"/>
</dbReference>
<evidence type="ECO:0000256" key="10">
    <source>
        <dbReference type="RuleBase" id="RU000492"/>
    </source>
</evidence>
<dbReference type="PROSITE" id="PS51194">
    <property type="entry name" value="HELICASE_CTER"/>
    <property type="match status" value="1"/>
</dbReference>
<feature type="region of interest" description="Disordered" evidence="11">
    <location>
        <begin position="1"/>
        <end position="65"/>
    </location>
</feature>
<keyword evidence="7" id="KW-0694">RNA-binding</keyword>
<dbReference type="EMBL" id="MU069610">
    <property type="protein sequence ID" value="KAF5837577.1"/>
    <property type="molecule type" value="Genomic_DNA"/>
</dbReference>
<keyword evidence="6 10" id="KW-0067">ATP-binding</keyword>
<dbReference type="InterPro" id="IPR050079">
    <property type="entry name" value="DEAD_box_RNA_helicase"/>
</dbReference>
<keyword evidence="3 10" id="KW-0547">Nucleotide-binding</keyword>
<dbReference type="CDD" id="cd18787">
    <property type="entry name" value="SF2_C_DEAD"/>
    <property type="match status" value="1"/>
</dbReference>
<evidence type="ECO:0000256" key="8">
    <source>
        <dbReference type="ARBA" id="ARBA00047984"/>
    </source>
</evidence>
<comment type="similarity">
    <text evidence="1">Belongs to the DEAD box helicase family. DDX54/DBP10 subfamily.</text>
</comment>
<dbReference type="InterPro" id="IPR027417">
    <property type="entry name" value="P-loop_NTPase"/>
</dbReference>
<dbReference type="InterPro" id="IPR011545">
    <property type="entry name" value="DEAD/DEAH_box_helicase_dom"/>
</dbReference>
<dbReference type="Proteomes" id="UP000815325">
    <property type="component" value="Unassembled WGS sequence"/>
</dbReference>
<dbReference type="Pfam" id="PF00271">
    <property type="entry name" value="Helicase_C"/>
    <property type="match status" value="1"/>
</dbReference>
<evidence type="ECO:0000256" key="6">
    <source>
        <dbReference type="ARBA" id="ARBA00022840"/>
    </source>
</evidence>
<dbReference type="Pfam" id="PF00270">
    <property type="entry name" value="DEAD"/>
    <property type="match status" value="1"/>
</dbReference>
<feature type="compositionally biased region" description="Acidic residues" evidence="11">
    <location>
        <begin position="10"/>
        <end position="28"/>
    </location>
</feature>
<evidence type="ECO:0000256" key="4">
    <source>
        <dbReference type="ARBA" id="ARBA00022801"/>
    </source>
</evidence>
<dbReference type="SMART" id="SM01123">
    <property type="entry name" value="DBP10CT"/>
    <property type="match status" value="1"/>
</dbReference>
<keyword evidence="16" id="KW-1185">Reference proteome</keyword>
<evidence type="ECO:0000256" key="2">
    <source>
        <dbReference type="ARBA" id="ARBA00012552"/>
    </source>
</evidence>
<feature type="compositionally biased region" description="Acidic residues" evidence="11">
    <location>
        <begin position="39"/>
        <end position="48"/>
    </location>
</feature>
<evidence type="ECO:0000256" key="1">
    <source>
        <dbReference type="ARBA" id="ARBA00010379"/>
    </source>
</evidence>
<feature type="compositionally biased region" description="Basic residues" evidence="11">
    <location>
        <begin position="53"/>
        <end position="65"/>
    </location>
</feature>
<feature type="region of interest" description="Disordered" evidence="11">
    <location>
        <begin position="623"/>
        <end position="645"/>
    </location>
</feature>
<dbReference type="PANTHER" id="PTHR47959:SF8">
    <property type="entry name" value="RNA HELICASE"/>
    <property type="match status" value="1"/>
</dbReference>
<protein>
    <recommendedName>
        <fullName evidence="2">RNA helicase</fullName>
        <ecNumber evidence="2">3.6.4.13</ecNumber>
    </recommendedName>
</protein>
<proteinExistence type="inferred from homology"/>
<dbReference type="PROSITE" id="PS51192">
    <property type="entry name" value="HELICASE_ATP_BIND_1"/>
    <property type="match status" value="1"/>
</dbReference>